<evidence type="ECO:0000256" key="1">
    <source>
        <dbReference type="SAM" id="MobiDB-lite"/>
    </source>
</evidence>
<evidence type="ECO:0000313" key="2">
    <source>
        <dbReference type="EMBL" id="PCC83386.1"/>
    </source>
</evidence>
<dbReference type="AlphaFoldDB" id="A0A2A4AME3"/>
<reference evidence="2 3" key="1">
    <citation type="submission" date="2017-09" db="EMBL/GenBank/DDBJ databases">
        <title>Draft Genome Sequence of Corynebacterium accolens AH4003.</title>
        <authorList>
            <person name="Chen Y."/>
            <person name="Oosthuysen W.F."/>
            <person name="Kelley S."/>
            <person name="Horswill A."/>
        </authorList>
    </citation>
    <scope>NUCLEOTIDE SEQUENCE [LARGE SCALE GENOMIC DNA]</scope>
    <source>
        <strain evidence="2 3">AH4003</strain>
    </source>
</reference>
<proteinExistence type="predicted"/>
<name>A0A2A4AME3_9CORY</name>
<sequence>MNFRREPNPNRNHPMYCPYCGGMNLFPDEEGDFAWKCCECLRIFSVMFHGQDDAPVAPAKTVSSNEALQRSLQRRGHLSAAKQDASVGSRR</sequence>
<comment type="caution">
    <text evidence="2">The sequence shown here is derived from an EMBL/GenBank/DDBJ whole genome shotgun (WGS) entry which is preliminary data.</text>
</comment>
<accession>A0A2A4AME3</accession>
<organism evidence="2 3">
    <name type="scientific">Corynebacterium accolens</name>
    <dbReference type="NCBI Taxonomy" id="38284"/>
    <lineage>
        <taxon>Bacteria</taxon>
        <taxon>Bacillati</taxon>
        <taxon>Actinomycetota</taxon>
        <taxon>Actinomycetes</taxon>
        <taxon>Mycobacteriales</taxon>
        <taxon>Corynebacteriaceae</taxon>
        <taxon>Corynebacterium</taxon>
    </lineage>
</organism>
<feature type="region of interest" description="Disordered" evidence="1">
    <location>
        <begin position="56"/>
        <end position="91"/>
    </location>
</feature>
<feature type="compositionally biased region" description="Polar residues" evidence="1">
    <location>
        <begin position="61"/>
        <end position="71"/>
    </location>
</feature>
<evidence type="ECO:0000313" key="3">
    <source>
        <dbReference type="Proteomes" id="UP000218690"/>
    </source>
</evidence>
<dbReference type="EMBL" id="NWBP01000011">
    <property type="protein sequence ID" value="PCC83386.1"/>
    <property type="molecule type" value="Genomic_DNA"/>
</dbReference>
<gene>
    <name evidence="2" type="ORF">COM45_03245</name>
</gene>
<protein>
    <submittedName>
        <fullName evidence="2">Uncharacterized protein</fullName>
    </submittedName>
</protein>
<dbReference type="Proteomes" id="UP000218690">
    <property type="component" value="Unassembled WGS sequence"/>
</dbReference>